<sequence>MTPQRQSYSSQYRHSIADDVKSRNESIASTTENAKDRYGPQQQRIYTSPIHVRKVSKNEMFEISPYAEFALGFRTFDHVENQDLPSRLPNRPRFDTETSFQARSESDDSDSASKTTIPASQRSCVKRLTLSWRGYENTVALNIQRSRGGGIERDRVRVNAWHSNACA</sequence>
<evidence type="ECO:0000313" key="3">
    <source>
        <dbReference type="Proteomes" id="UP000299102"/>
    </source>
</evidence>
<feature type="region of interest" description="Disordered" evidence="1">
    <location>
        <begin position="1"/>
        <end position="43"/>
    </location>
</feature>
<feature type="region of interest" description="Disordered" evidence="1">
    <location>
        <begin position="82"/>
        <end position="118"/>
    </location>
</feature>
<name>A0A4C1W6N4_EUMVA</name>
<evidence type="ECO:0000256" key="1">
    <source>
        <dbReference type="SAM" id="MobiDB-lite"/>
    </source>
</evidence>
<evidence type="ECO:0000313" key="2">
    <source>
        <dbReference type="EMBL" id="GBP46199.1"/>
    </source>
</evidence>
<dbReference type="AlphaFoldDB" id="A0A4C1W6N4"/>
<comment type="caution">
    <text evidence="2">The sequence shown here is derived from an EMBL/GenBank/DDBJ whole genome shotgun (WGS) entry which is preliminary data.</text>
</comment>
<keyword evidence="3" id="KW-1185">Reference proteome</keyword>
<organism evidence="2 3">
    <name type="scientific">Eumeta variegata</name>
    <name type="common">Bagworm moth</name>
    <name type="synonym">Eumeta japonica</name>
    <dbReference type="NCBI Taxonomy" id="151549"/>
    <lineage>
        <taxon>Eukaryota</taxon>
        <taxon>Metazoa</taxon>
        <taxon>Ecdysozoa</taxon>
        <taxon>Arthropoda</taxon>
        <taxon>Hexapoda</taxon>
        <taxon>Insecta</taxon>
        <taxon>Pterygota</taxon>
        <taxon>Neoptera</taxon>
        <taxon>Endopterygota</taxon>
        <taxon>Lepidoptera</taxon>
        <taxon>Glossata</taxon>
        <taxon>Ditrysia</taxon>
        <taxon>Tineoidea</taxon>
        <taxon>Psychidae</taxon>
        <taxon>Oiketicinae</taxon>
        <taxon>Eumeta</taxon>
    </lineage>
</organism>
<protein>
    <submittedName>
        <fullName evidence="2">Uncharacterized protein</fullName>
    </submittedName>
</protein>
<dbReference type="EMBL" id="BGZK01000479">
    <property type="protein sequence ID" value="GBP46199.1"/>
    <property type="molecule type" value="Genomic_DNA"/>
</dbReference>
<accession>A0A4C1W6N4</accession>
<gene>
    <name evidence="2" type="ORF">EVAR_82197_1</name>
</gene>
<feature type="compositionally biased region" description="Low complexity" evidence="1">
    <location>
        <begin position="1"/>
        <end position="13"/>
    </location>
</feature>
<dbReference type="Proteomes" id="UP000299102">
    <property type="component" value="Unassembled WGS sequence"/>
</dbReference>
<dbReference type="OrthoDB" id="6418794at2759"/>
<feature type="compositionally biased region" description="Basic and acidic residues" evidence="1">
    <location>
        <begin position="15"/>
        <end position="24"/>
    </location>
</feature>
<proteinExistence type="predicted"/>
<reference evidence="2 3" key="1">
    <citation type="journal article" date="2019" name="Commun. Biol.">
        <title>The bagworm genome reveals a unique fibroin gene that provides high tensile strength.</title>
        <authorList>
            <person name="Kono N."/>
            <person name="Nakamura H."/>
            <person name="Ohtoshi R."/>
            <person name="Tomita M."/>
            <person name="Numata K."/>
            <person name="Arakawa K."/>
        </authorList>
    </citation>
    <scope>NUCLEOTIDE SEQUENCE [LARGE SCALE GENOMIC DNA]</scope>
</reference>